<evidence type="ECO:0000256" key="1">
    <source>
        <dbReference type="SAM" id="MobiDB-lite"/>
    </source>
</evidence>
<organism evidence="2">
    <name type="scientific">Phaseolus vulgaris</name>
    <name type="common">Kidney bean</name>
    <name type="synonym">French bean</name>
    <dbReference type="NCBI Taxonomy" id="3885"/>
    <lineage>
        <taxon>Eukaryota</taxon>
        <taxon>Viridiplantae</taxon>
        <taxon>Streptophyta</taxon>
        <taxon>Embryophyta</taxon>
        <taxon>Tracheophyta</taxon>
        <taxon>Spermatophyta</taxon>
        <taxon>Magnoliopsida</taxon>
        <taxon>eudicotyledons</taxon>
        <taxon>Gunneridae</taxon>
        <taxon>Pentapetalae</taxon>
        <taxon>rosids</taxon>
        <taxon>fabids</taxon>
        <taxon>Fabales</taxon>
        <taxon>Fabaceae</taxon>
        <taxon>Papilionoideae</taxon>
        <taxon>50 kb inversion clade</taxon>
        <taxon>NPAAA clade</taxon>
        <taxon>indigoferoid/millettioid clade</taxon>
        <taxon>Phaseoleae</taxon>
        <taxon>Phaseolus</taxon>
    </lineage>
</organism>
<dbReference type="AlphaFoldDB" id="V7D2T6"/>
<dbReference type="OrthoDB" id="774437at2759"/>
<proteinExistence type="predicted"/>
<evidence type="ECO:0000313" key="2">
    <source>
        <dbReference type="EMBL" id="ESW35850.1"/>
    </source>
</evidence>
<accession>V7D2T6</accession>
<feature type="compositionally biased region" description="Basic and acidic residues" evidence="1">
    <location>
        <begin position="17"/>
        <end position="30"/>
    </location>
</feature>
<feature type="region of interest" description="Disordered" evidence="1">
    <location>
        <begin position="1"/>
        <end position="89"/>
    </location>
</feature>
<gene>
    <name evidence="2" type="ORF">PHAVU_L010700g</name>
</gene>
<sequence length="165" mass="18265">MPSESPPTRSSQSPPAEADKHKSLDTEIRKMVSAITHRVTDLSHSGSSHHSEKEDENDTRIITLAGTNDGATLRSELDEKSGKTSVGESESLTTFINSNFQAFNNSIMYGGSYHANDPGVHLNISDFIHQPQPPQTHHQKAENPSEKKGKKKEKEASKSDHQFRF</sequence>
<dbReference type="OMA" id="DIEHHEP"/>
<feature type="compositionally biased region" description="Polar residues" evidence="1">
    <location>
        <begin position="1"/>
        <end position="14"/>
    </location>
</feature>
<dbReference type="EMBL" id="KI548870">
    <property type="protein sequence ID" value="ESW35850.1"/>
    <property type="molecule type" value="Genomic_DNA"/>
</dbReference>
<dbReference type="eggNOG" id="ENOG502S40S">
    <property type="taxonomic scope" value="Eukaryota"/>
</dbReference>
<feature type="region of interest" description="Disordered" evidence="1">
    <location>
        <begin position="125"/>
        <end position="165"/>
    </location>
</feature>
<name>V7D2T6_PHAVU</name>
<reference evidence="2" key="1">
    <citation type="submission" date="2013-04" db="EMBL/GenBank/DDBJ databases">
        <authorList>
            <person name="Schmutz J."/>
            <person name="McClean P."/>
            <person name="Shu S."/>
            <person name="Cregan P."/>
            <person name="Rokhsar D."/>
            <person name="Jackson S."/>
        </authorList>
    </citation>
    <scope>NUCLEOTIDE SEQUENCE</scope>
</reference>
<dbReference type="STRING" id="3885.V7D2T6"/>
<dbReference type="SMR" id="V7D2T6"/>
<protein>
    <submittedName>
        <fullName evidence="2">Uncharacterized protein</fullName>
    </submittedName>
</protein>
<feature type="compositionally biased region" description="Basic and acidic residues" evidence="1">
    <location>
        <begin position="139"/>
        <end position="165"/>
    </location>
</feature>
<dbReference type="Gramene" id="ESW35850">
    <property type="protein sequence ID" value="ESW35850"/>
    <property type="gene ID" value="PHAVU_L010700g"/>
</dbReference>